<dbReference type="RefSeq" id="WP_160953193.1">
    <property type="nucleotide sequence ID" value="NZ_WWEQ01000024.1"/>
</dbReference>
<evidence type="ECO:0000256" key="1">
    <source>
        <dbReference type="ARBA" id="ARBA00007553"/>
    </source>
</evidence>
<evidence type="ECO:0000259" key="5">
    <source>
        <dbReference type="SMART" id="SM00701"/>
    </source>
</evidence>
<dbReference type="InterPro" id="IPR013207">
    <property type="entry name" value="LGFP"/>
</dbReference>
<keyword evidence="7" id="KW-1185">Reference proteome</keyword>
<feature type="region of interest" description="Disordered" evidence="2">
    <location>
        <begin position="703"/>
        <end position="722"/>
    </location>
</feature>
<dbReference type="SMART" id="SM00644">
    <property type="entry name" value="Ami_2"/>
    <property type="match status" value="1"/>
</dbReference>
<dbReference type="AlphaFoldDB" id="A0A6N9H729"/>
<dbReference type="SMART" id="SM00701">
    <property type="entry name" value="PGRP"/>
    <property type="match status" value="1"/>
</dbReference>
<evidence type="ECO:0000256" key="3">
    <source>
        <dbReference type="SAM" id="SignalP"/>
    </source>
</evidence>
<protein>
    <recommendedName>
        <fullName evidence="8">Peptidoglycan recognition protein family domain-containing protein</fullName>
    </recommendedName>
</protein>
<dbReference type="Pfam" id="PF08310">
    <property type="entry name" value="LGFP"/>
    <property type="match status" value="4"/>
</dbReference>
<dbReference type="SUPFAM" id="SSF55846">
    <property type="entry name" value="N-acetylmuramoyl-L-alanine amidase-like"/>
    <property type="match status" value="1"/>
</dbReference>
<feature type="region of interest" description="Disordered" evidence="2">
    <location>
        <begin position="289"/>
        <end position="326"/>
    </location>
</feature>
<feature type="compositionally biased region" description="Low complexity" evidence="2">
    <location>
        <begin position="136"/>
        <end position="148"/>
    </location>
</feature>
<feature type="signal peptide" evidence="3">
    <location>
        <begin position="1"/>
        <end position="24"/>
    </location>
</feature>
<dbReference type="InterPro" id="IPR006619">
    <property type="entry name" value="PGRP_domain_met/bac"/>
</dbReference>
<keyword evidence="3" id="KW-0732">Signal</keyword>
<feature type="domain" description="Peptidoglycan recognition protein family" evidence="5">
    <location>
        <begin position="328"/>
        <end position="473"/>
    </location>
</feature>
<dbReference type="Gene3D" id="3.40.80.10">
    <property type="entry name" value="Peptidoglycan recognition protein-like"/>
    <property type="match status" value="1"/>
</dbReference>
<feature type="chain" id="PRO_5026736500" description="Peptidoglycan recognition protein family domain-containing protein" evidence="3">
    <location>
        <begin position="25"/>
        <end position="750"/>
    </location>
</feature>
<dbReference type="GO" id="GO:0008270">
    <property type="term" value="F:zinc ion binding"/>
    <property type="evidence" value="ECO:0007669"/>
    <property type="project" value="InterPro"/>
</dbReference>
<feature type="domain" description="N-acetylmuramoyl-L-alanine amidase" evidence="4">
    <location>
        <begin position="339"/>
        <end position="502"/>
    </location>
</feature>
<dbReference type="GO" id="GO:0009253">
    <property type="term" value="P:peptidoglycan catabolic process"/>
    <property type="evidence" value="ECO:0007669"/>
    <property type="project" value="InterPro"/>
</dbReference>
<name>A0A6N9H729_9MICO</name>
<comment type="similarity">
    <text evidence="1">Belongs to the N-acetylmuramoyl-L-alanine amidase 2 family.</text>
</comment>
<evidence type="ECO:0000313" key="6">
    <source>
        <dbReference type="EMBL" id="MYM19763.1"/>
    </source>
</evidence>
<organism evidence="6 7">
    <name type="scientific">Brevibacterium rongguiense</name>
    <dbReference type="NCBI Taxonomy" id="2695267"/>
    <lineage>
        <taxon>Bacteria</taxon>
        <taxon>Bacillati</taxon>
        <taxon>Actinomycetota</taxon>
        <taxon>Actinomycetes</taxon>
        <taxon>Micrococcales</taxon>
        <taxon>Brevibacteriaceae</taxon>
        <taxon>Brevibacterium</taxon>
    </lineage>
</organism>
<gene>
    <name evidence="6" type="ORF">GSY69_07215</name>
</gene>
<feature type="compositionally biased region" description="Low complexity" evidence="2">
    <location>
        <begin position="178"/>
        <end position="192"/>
    </location>
</feature>
<dbReference type="Proteomes" id="UP000469215">
    <property type="component" value="Unassembled WGS sequence"/>
</dbReference>
<dbReference type="InterPro" id="IPR036505">
    <property type="entry name" value="Amidase/PGRP_sf"/>
</dbReference>
<dbReference type="CDD" id="cd06583">
    <property type="entry name" value="PGRP"/>
    <property type="match status" value="1"/>
</dbReference>
<evidence type="ECO:0008006" key="8">
    <source>
        <dbReference type="Google" id="ProtNLM"/>
    </source>
</evidence>
<feature type="compositionally biased region" description="Low complexity" evidence="2">
    <location>
        <begin position="208"/>
        <end position="257"/>
    </location>
</feature>
<evidence type="ECO:0000256" key="2">
    <source>
        <dbReference type="SAM" id="MobiDB-lite"/>
    </source>
</evidence>
<evidence type="ECO:0000259" key="4">
    <source>
        <dbReference type="SMART" id="SM00644"/>
    </source>
</evidence>
<dbReference type="PANTHER" id="PTHR11022:SF41">
    <property type="entry name" value="PEPTIDOGLYCAN-RECOGNITION PROTEIN LC-RELATED"/>
    <property type="match status" value="1"/>
</dbReference>
<feature type="compositionally biased region" description="Low complexity" evidence="2">
    <location>
        <begin position="299"/>
        <end position="317"/>
    </location>
</feature>
<dbReference type="InterPro" id="IPR015510">
    <property type="entry name" value="PGRP"/>
</dbReference>
<reference evidence="6 7" key="1">
    <citation type="submission" date="2020-01" db="EMBL/GenBank/DDBJ databases">
        <authorList>
            <person name="Deng T."/>
        </authorList>
    </citation>
    <scope>NUCLEOTIDE SEQUENCE [LARGE SCALE GENOMIC DNA]</scope>
    <source>
        <strain evidence="6 7">5221</strain>
    </source>
</reference>
<feature type="region of interest" description="Disordered" evidence="2">
    <location>
        <begin position="174"/>
        <end position="260"/>
    </location>
</feature>
<evidence type="ECO:0000313" key="7">
    <source>
        <dbReference type="Proteomes" id="UP000469215"/>
    </source>
</evidence>
<dbReference type="GO" id="GO:0008745">
    <property type="term" value="F:N-acetylmuramoyl-L-alanine amidase activity"/>
    <property type="evidence" value="ECO:0007669"/>
    <property type="project" value="InterPro"/>
</dbReference>
<dbReference type="InterPro" id="IPR002502">
    <property type="entry name" value="Amidase_domain"/>
</dbReference>
<proteinExistence type="inferred from homology"/>
<accession>A0A6N9H729</accession>
<dbReference type="PANTHER" id="PTHR11022">
    <property type="entry name" value="PEPTIDOGLYCAN RECOGNITION PROTEIN"/>
    <property type="match status" value="1"/>
</dbReference>
<comment type="caution">
    <text evidence="6">The sequence shown here is derived from an EMBL/GenBank/DDBJ whole genome shotgun (WGS) entry which is preliminary data.</text>
</comment>
<sequence>MHRFITSTLLSAALVAAAALPASAAGSDLLTGPVPGAFGAGQGASQTADRDGGELGSLADARERLDATATEQHPEVASATQDVRAGRSIDIVRPLLKDTAAEASVTVMGASWRTASAPDRVEYRTKAAEAEDWTAWEEWGPSDSGPDESSPEHRTDEVATDPIVVAQDETVQVRAVGPEAARATVRTVTTPTTREDEELAGGVVDENAAGGATASPAPSTGEPSQSSTGEPTEPSESGQPSQSSESAQPSAAAQPSGLDLATASTDDVEAARLRTAFGAQSAAVEQTGIGAGASDSNGTKKPAQQPAKRAAAQPRTASVSGGPTVGGLNYVSRSQWGAAKDSCGNDSGASLKAMAIHHTEGANGYSRAQVPGILRGIQAYHQQSRGWCDIGYNMLVDRFGTIYEGRAGGLDKGVVGAHTSGFNNAVYGVSVIGTYSKPAPAAVVSTLSNVASWLSARWGWDPNSTVKVKSQGGTTVKYARGTTATIPRIFGHRDTSDTDCPGNGLYGQLGKIRSSVKANRATMTGAIRSFYFHNSNTTSAPRAKAQCGLAGGGCYQAFGNGTVYWSKATGAQLVKSPSSVGRAYAAAKHEAGALGYPTGGEFRLAKARGATAQRFEHGAIVWSAQTHAQRVTGAVGAKWRAAGWERGELGLPTSNASCGLTGGGCFQSFQRGQIHYSKASGAHTTVRGSAITRAWQAAGAERGRLGYPTSDEKSRGASATQSFEHGTITWTKGKGARVSARGGSMTAGTH</sequence>
<feature type="region of interest" description="Disordered" evidence="2">
    <location>
        <begin position="132"/>
        <end position="162"/>
    </location>
</feature>
<dbReference type="EMBL" id="WWEQ01000024">
    <property type="protein sequence ID" value="MYM19763.1"/>
    <property type="molecule type" value="Genomic_DNA"/>
</dbReference>
<dbReference type="Pfam" id="PF01510">
    <property type="entry name" value="Amidase_2"/>
    <property type="match status" value="1"/>
</dbReference>